<accession>A0A2P8DJR7</accession>
<evidence type="ECO:0000313" key="2">
    <source>
        <dbReference type="Proteomes" id="UP000240542"/>
    </source>
</evidence>
<dbReference type="AlphaFoldDB" id="A0A2P8DJR7"/>
<evidence type="ECO:0008006" key="3">
    <source>
        <dbReference type="Google" id="ProtNLM"/>
    </source>
</evidence>
<evidence type="ECO:0000313" key="1">
    <source>
        <dbReference type="EMBL" id="PSK97444.1"/>
    </source>
</evidence>
<dbReference type="EMBL" id="PYGA01000008">
    <property type="protein sequence ID" value="PSK97444.1"/>
    <property type="molecule type" value="Genomic_DNA"/>
</dbReference>
<proteinExistence type="predicted"/>
<sequence length="90" mass="9817">MRRSIEGSILGCVRATLTIDEDVATQLGELREREGIGLDHAVNRLLRLGLRLTSPGGPFHTSPVDLGRPQLTNVDSISSVLEYAEGSEFR</sequence>
<keyword evidence="2" id="KW-1185">Reference proteome</keyword>
<dbReference type="Proteomes" id="UP000240542">
    <property type="component" value="Unassembled WGS sequence"/>
</dbReference>
<organism evidence="1 2">
    <name type="scientific">Murinocardiopsis flavida</name>
    <dbReference type="NCBI Taxonomy" id="645275"/>
    <lineage>
        <taxon>Bacteria</taxon>
        <taxon>Bacillati</taxon>
        <taxon>Actinomycetota</taxon>
        <taxon>Actinomycetes</taxon>
        <taxon>Streptosporangiales</taxon>
        <taxon>Nocardiopsidaceae</taxon>
        <taxon>Murinocardiopsis</taxon>
    </lineage>
</organism>
<protein>
    <recommendedName>
        <fullName evidence="3">Ribbon-helix-helix CopG family protein</fullName>
    </recommendedName>
</protein>
<reference evidence="1 2" key="1">
    <citation type="submission" date="2018-03" db="EMBL/GenBank/DDBJ databases">
        <title>Genomic Encyclopedia of Archaeal and Bacterial Type Strains, Phase II (KMG-II): from individual species to whole genera.</title>
        <authorList>
            <person name="Goeker M."/>
        </authorList>
    </citation>
    <scope>NUCLEOTIDE SEQUENCE [LARGE SCALE GENOMIC DNA]</scope>
    <source>
        <strain evidence="1 2">DSM 45312</strain>
    </source>
</reference>
<name>A0A2P8DJR7_9ACTN</name>
<comment type="caution">
    <text evidence="1">The sequence shown here is derived from an EMBL/GenBank/DDBJ whole genome shotgun (WGS) entry which is preliminary data.</text>
</comment>
<gene>
    <name evidence="1" type="ORF">CLV63_108164</name>
</gene>